<dbReference type="SUPFAM" id="SSF158446">
    <property type="entry name" value="IVS-encoded protein-like"/>
    <property type="match status" value="1"/>
</dbReference>
<organism evidence="1 2">
    <name type="scientific">Candidatus Woesebacteria bacterium RIFCSPHIGHO2_02_FULL_39_13</name>
    <dbReference type="NCBI Taxonomy" id="1802505"/>
    <lineage>
        <taxon>Bacteria</taxon>
        <taxon>Candidatus Woeseibacteriota</taxon>
    </lineage>
</organism>
<dbReference type="Gene3D" id="1.20.1440.60">
    <property type="entry name" value="23S rRNA-intervening sequence"/>
    <property type="match status" value="1"/>
</dbReference>
<gene>
    <name evidence="1" type="ORF">A3D01_03320</name>
</gene>
<evidence type="ECO:0000313" key="1">
    <source>
        <dbReference type="EMBL" id="OGM34545.1"/>
    </source>
</evidence>
<sequence length="128" mass="14745">MTIPSQVTSYKKLQLYQKARLLVLKTYQITSLYPKSELYSLVPQMRRSAMSVLANIVEGYSKESAPEYARFLTISIGSITELEVYLDISLDLGYLSKDKLDKMNTIIIEVKRLLYGSRKRAREKISIK</sequence>
<evidence type="ECO:0000313" key="2">
    <source>
        <dbReference type="Proteomes" id="UP000177169"/>
    </source>
</evidence>
<dbReference type="InterPro" id="IPR036583">
    <property type="entry name" value="23S_rRNA_IVS_sf"/>
</dbReference>
<accession>A0A1F7Z6Z8</accession>
<dbReference type="InterPro" id="IPR012657">
    <property type="entry name" value="23S_rRNA-intervening_sequence"/>
</dbReference>
<name>A0A1F7Z6Z8_9BACT</name>
<dbReference type="CDD" id="cd16377">
    <property type="entry name" value="23S_rRNA_IVP_like"/>
    <property type="match status" value="1"/>
</dbReference>
<dbReference type="STRING" id="1802505.A3D01_03320"/>
<proteinExistence type="predicted"/>
<evidence type="ECO:0008006" key="3">
    <source>
        <dbReference type="Google" id="ProtNLM"/>
    </source>
</evidence>
<dbReference type="Pfam" id="PF05635">
    <property type="entry name" value="23S_rRNA_IVP"/>
    <property type="match status" value="1"/>
</dbReference>
<reference evidence="1 2" key="1">
    <citation type="journal article" date="2016" name="Nat. Commun.">
        <title>Thousands of microbial genomes shed light on interconnected biogeochemical processes in an aquifer system.</title>
        <authorList>
            <person name="Anantharaman K."/>
            <person name="Brown C.T."/>
            <person name="Hug L.A."/>
            <person name="Sharon I."/>
            <person name="Castelle C.J."/>
            <person name="Probst A.J."/>
            <person name="Thomas B.C."/>
            <person name="Singh A."/>
            <person name="Wilkins M.J."/>
            <person name="Karaoz U."/>
            <person name="Brodie E.L."/>
            <person name="Williams K.H."/>
            <person name="Hubbard S.S."/>
            <person name="Banfield J.F."/>
        </authorList>
    </citation>
    <scope>NUCLEOTIDE SEQUENCE [LARGE SCALE GENOMIC DNA]</scope>
</reference>
<dbReference type="PANTHER" id="PTHR38471">
    <property type="entry name" value="FOUR HELIX BUNDLE PROTEIN"/>
    <property type="match status" value="1"/>
</dbReference>
<dbReference type="Proteomes" id="UP000177169">
    <property type="component" value="Unassembled WGS sequence"/>
</dbReference>
<protein>
    <recommendedName>
        <fullName evidence="3">Four helix bundle protein</fullName>
    </recommendedName>
</protein>
<dbReference type="EMBL" id="MGGR01000005">
    <property type="protein sequence ID" value="OGM34545.1"/>
    <property type="molecule type" value="Genomic_DNA"/>
</dbReference>
<dbReference type="PANTHER" id="PTHR38471:SF2">
    <property type="entry name" value="FOUR HELIX BUNDLE PROTEIN"/>
    <property type="match status" value="1"/>
</dbReference>
<dbReference type="AlphaFoldDB" id="A0A1F7Z6Z8"/>
<comment type="caution">
    <text evidence="1">The sequence shown here is derived from an EMBL/GenBank/DDBJ whole genome shotgun (WGS) entry which is preliminary data.</text>
</comment>
<dbReference type="NCBIfam" id="TIGR02436">
    <property type="entry name" value="four helix bundle protein"/>
    <property type="match status" value="1"/>
</dbReference>